<protein>
    <submittedName>
        <fullName evidence="2">Nicotinamide-nucleotide amidohydrolase family protein</fullName>
    </submittedName>
</protein>
<organism evidence="2 3">
    <name type="scientific">Synoicihabitans lomoniglobus</name>
    <dbReference type="NCBI Taxonomy" id="2909285"/>
    <lineage>
        <taxon>Bacteria</taxon>
        <taxon>Pseudomonadati</taxon>
        <taxon>Verrucomicrobiota</taxon>
        <taxon>Opitutia</taxon>
        <taxon>Opitutales</taxon>
        <taxon>Opitutaceae</taxon>
        <taxon>Synoicihabitans</taxon>
    </lineage>
</organism>
<feature type="domain" description="CinA C-terminal" evidence="1">
    <location>
        <begin position="18"/>
        <end position="133"/>
    </location>
</feature>
<dbReference type="NCBIfam" id="TIGR00199">
    <property type="entry name" value="PncC_domain"/>
    <property type="match status" value="1"/>
</dbReference>
<dbReference type="AlphaFoldDB" id="A0AAE9ZT56"/>
<accession>A0AAE9ZT56</accession>
<dbReference type="EMBL" id="CP119075">
    <property type="protein sequence ID" value="WED63796.1"/>
    <property type="molecule type" value="Genomic_DNA"/>
</dbReference>
<gene>
    <name evidence="2" type="ORF">PXH66_15775</name>
</gene>
<evidence type="ECO:0000313" key="3">
    <source>
        <dbReference type="Proteomes" id="UP001218638"/>
    </source>
</evidence>
<proteinExistence type="predicted"/>
<dbReference type="RefSeq" id="WP_330930499.1">
    <property type="nucleotide sequence ID" value="NZ_CP119075.1"/>
</dbReference>
<keyword evidence="3" id="KW-1185">Reference proteome</keyword>
<evidence type="ECO:0000313" key="2">
    <source>
        <dbReference type="EMBL" id="WED63796.1"/>
    </source>
</evidence>
<dbReference type="KEGG" id="slom:PXH66_15775"/>
<dbReference type="Pfam" id="PF02464">
    <property type="entry name" value="CinA"/>
    <property type="match status" value="1"/>
</dbReference>
<name>A0AAE9ZT56_9BACT</name>
<sequence>MTPADLTALKALLTAPPSRTLAVAESLTCGQLQAAIGSVSGASAFFLGGITAYTLEQKVKHLGVDRTTAEACNCVSEATAREMARGALAMFGADLAVATTGYAEADPTGGITEPFAWWALAGRAGMGVSTEALSGRIACPGLSRVAVQAAVTAGVLQALVTHLRSPRG</sequence>
<dbReference type="Gene3D" id="3.90.950.20">
    <property type="entry name" value="CinA-like"/>
    <property type="match status" value="1"/>
</dbReference>
<reference evidence="2" key="1">
    <citation type="submission" date="2023-03" db="EMBL/GenBank/DDBJ databases">
        <title>Lomoglobus Profundus gen. nov., sp. nov., a novel member of the phylum Verrucomicrobia, isolated from deep-marine sediment of South China Sea.</title>
        <authorList>
            <person name="Ahmad T."/>
            <person name="Ishaq S.E."/>
            <person name="Wang F."/>
        </authorList>
    </citation>
    <scope>NUCLEOTIDE SEQUENCE</scope>
    <source>
        <strain evidence="2">LMO-M01</strain>
    </source>
</reference>
<dbReference type="InterPro" id="IPR008136">
    <property type="entry name" value="CinA_C"/>
</dbReference>
<dbReference type="InterPro" id="IPR036653">
    <property type="entry name" value="CinA-like_C"/>
</dbReference>
<evidence type="ECO:0000259" key="1">
    <source>
        <dbReference type="Pfam" id="PF02464"/>
    </source>
</evidence>
<dbReference type="Proteomes" id="UP001218638">
    <property type="component" value="Chromosome"/>
</dbReference>
<dbReference type="SUPFAM" id="SSF142433">
    <property type="entry name" value="CinA-like"/>
    <property type="match status" value="1"/>
</dbReference>